<evidence type="ECO:0000313" key="5">
    <source>
        <dbReference type="EMBL" id="KAI1709920.1"/>
    </source>
</evidence>
<evidence type="ECO:0000256" key="2">
    <source>
        <dbReference type="ARBA" id="ARBA00022692"/>
    </source>
</evidence>
<dbReference type="GO" id="GO:0016020">
    <property type="term" value="C:membrane"/>
    <property type="evidence" value="ECO:0007669"/>
    <property type="project" value="UniProtKB-SubCell"/>
</dbReference>
<feature type="transmembrane region" description="Helical" evidence="4">
    <location>
        <begin position="234"/>
        <end position="252"/>
    </location>
</feature>
<dbReference type="Proteomes" id="UP001201812">
    <property type="component" value="Unassembled WGS sequence"/>
</dbReference>
<protein>
    <submittedName>
        <fullName evidence="5">CHitin Synthase</fullName>
    </submittedName>
</protein>
<evidence type="ECO:0000256" key="4">
    <source>
        <dbReference type="SAM" id="Phobius"/>
    </source>
</evidence>
<dbReference type="GO" id="GO:0071944">
    <property type="term" value="C:cell periphery"/>
    <property type="evidence" value="ECO:0007669"/>
    <property type="project" value="TreeGrafter"/>
</dbReference>
<accession>A0AAD4N3A7</accession>
<proteinExistence type="predicted"/>
<dbReference type="AlphaFoldDB" id="A0AAD4N3A7"/>
<keyword evidence="2 4" id="KW-0812">Transmembrane</keyword>
<gene>
    <name evidence="5" type="ORF">DdX_10928</name>
</gene>
<dbReference type="PANTHER" id="PTHR22914:SF12">
    <property type="entry name" value="CHITIN SYNTHASE CHS-1"/>
    <property type="match status" value="1"/>
</dbReference>
<comment type="subcellular location">
    <subcellularLocation>
        <location evidence="1">Membrane</location>
        <topology evidence="1">Multi-pass membrane protein</topology>
    </subcellularLocation>
</comment>
<dbReference type="PANTHER" id="PTHR22914">
    <property type="entry name" value="CHITIN SYNTHASE"/>
    <property type="match status" value="1"/>
</dbReference>
<keyword evidence="3 4" id="KW-0472">Membrane</keyword>
<keyword evidence="4" id="KW-1133">Transmembrane helix</keyword>
<dbReference type="EMBL" id="JAKKPZ010000028">
    <property type="protein sequence ID" value="KAI1709920.1"/>
    <property type="molecule type" value="Genomic_DNA"/>
</dbReference>
<dbReference type="GO" id="GO:0006031">
    <property type="term" value="P:chitin biosynthetic process"/>
    <property type="evidence" value="ECO:0007669"/>
    <property type="project" value="TreeGrafter"/>
</dbReference>
<evidence type="ECO:0000313" key="6">
    <source>
        <dbReference type="Proteomes" id="UP001201812"/>
    </source>
</evidence>
<dbReference type="InterPro" id="IPR004835">
    <property type="entry name" value="Chitin_synth"/>
</dbReference>
<reference evidence="5" key="1">
    <citation type="submission" date="2022-01" db="EMBL/GenBank/DDBJ databases">
        <title>Genome Sequence Resource for Two Populations of Ditylenchus destructor, the Migratory Endoparasitic Phytonematode.</title>
        <authorList>
            <person name="Zhang H."/>
            <person name="Lin R."/>
            <person name="Xie B."/>
        </authorList>
    </citation>
    <scope>NUCLEOTIDE SEQUENCE</scope>
    <source>
        <strain evidence="5">BazhouSP</strain>
    </source>
</reference>
<keyword evidence="6" id="KW-1185">Reference proteome</keyword>
<sequence length="395" mass="44623">MLVGTLRISVDLWAVLGSTTRLTNPHLFVALMYCHAGSPLTSLATTQSSHRDKTNDVSIGWIQAGEREIWPGEIPKMQHFRAPGTFSRRLSSGRVIRHFAALIETRRMTYQSAGYRPASGSYGQKCPSEAEKGNALTKTNIATPGSDSNDISQREAFHEHEAQTVGYVNDVQQTFDRSLWMDCEYLQNCNRGKLQLDEENFWDELIDTYLKPIETTVEEEMAIAKGLATLRNRISFSILLLNALLVLAVFLLQRHKDVLSIQLTPYEGFVWTKLNETTGKFEHTTEALKVDPLGMGIIFFLMGILVVQTIGMLIHRLNTLVEALHELNELRDQCSSWKDAENFKDYQNVLDEARQMIDTASYDRAHGADGYVRSGLAESSSSRNVLYKLQQIKNQ</sequence>
<name>A0AAD4N3A7_9BILA</name>
<organism evidence="5 6">
    <name type="scientific">Ditylenchus destructor</name>
    <dbReference type="NCBI Taxonomy" id="166010"/>
    <lineage>
        <taxon>Eukaryota</taxon>
        <taxon>Metazoa</taxon>
        <taxon>Ecdysozoa</taxon>
        <taxon>Nematoda</taxon>
        <taxon>Chromadorea</taxon>
        <taxon>Rhabditida</taxon>
        <taxon>Tylenchina</taxon>
        <taxon>Tylenchomorpha</taxon>
        <taxon>Sphaerularioidea</taxon>
        <taxon>Anguinidae</taxon>
        <taxon>Anguininae</taxon>
        <taxon>Ditylenchus</taxon>
    </lineage>
</organism>
<dbReference type="GO" id="GO:0004100">
    <property type="term" value="F:chitin synthase activity"/>
    <property type="evidence" value="ECO:0007669"/>
    <property type="project" value="InterPro"/>
</dbReference>
<feature type="transmembrane region" description="Helical" evidence="4">
    <location>
        <begin position="293"/>
        <end position="314"/>
    </location>
</feature>
<evidence type="ECO:0000256" key="1">
    <source>
        <dbReference type="ARBA" id="ARBA00004141"/>
    </source>
</evidence>
<comment type="caution">
    <text evidence="5">The sequence shown here is derived from an EMBL/GenBank/DDBJ whole genome shotgun (WGS) entry which is preliminary data.</text>
</comment>
<evidence type="ECO:0000256" key="3">
    <source>
        <dbReference type="ARBA" id="ARBA00023136"/>
    </source>
</evidence>